<dbReference type="EMBL" id="CAJVCH010532385">
    <property type="protein sequence ID" value="CAG7824336.1"/>
    <property type="molecule type" value="Genomic_DNA"/>
</dbReference>
<evidence type="ECO:0000313" key="2">
    <source>
        <dbReference type="EMBL" id="CAG7824336.1"/>
    </source>
</evidence>
<evidence type="ECO:0000313" key="3">
    <source>
        <dbReference type="Proteomes" id="UP000708208"/>
    </source>
</evidence>
<keyword evidence="1" id="KW-0732">Signal</keyword>
<evidence type="ECO:0000256" key="1">
    <source>
        <dbReference type="SAM" id="SignalP"/>
    </source>
</evidence>
<organism evidence="2 3">
    <name type="scientific">Allacma fusca</name>
    <dbReference type="NCBI Taxonomy" id="39272"/>
    <lineage>
        <taxon>Eukaryota</taxon>
        <taxon>Metazoa</taxon>
        <taxon>Ecdysozoa</taxon>
        <taxon>Arthropoda</taxon>
        <taxon>Hexapoda</taxon>
        <taxon>Collembola</taxon>
        <taxon>Symphypleona</taxon>
        <taxon>Sminthuridae</taxon>
        <taxon>Allacma</taxon>
    </lineage>
</organism>
<gene>
    <name evidence="2" type="ORF">AFUS01_LOCUS34496</name>
</gene>
<name>A0A8J2PQZ9_9HEXA</name>
<dbReference type="AlphaFoldDB" id="A0A8J2PQZ9"/>
<keyword evidence="3" id="KW-1185">Reference proteome</keyword>
<dbReference type="Proteomes" id="UP000708208">
    <property type="component" value="Unassembled WGS sequence"/>
</dbReference>
<sequence>MIKVADKLFLLAIVLWVQTITGHVVQNRRNILNTGVRKVVRRNVIGQVVGKNATTGKMSKAVVNKVVVSKPVVSKPVNKVFVSKAIVSKPVNKVFVSKAIVSKPVNKVVVSKAVVSKPVNKVFVSKPVVSKPVNKVVVSKAIVSKPANKVFGSKAVVNQPVNKVVGSKTVISKTIVRKVPKKISAIQQPKSRYFSAPKSRAIQTILKLQQVQKNEKINLVRAINTSSGPGLNSSEIASSNLTEAESQSQEDVKHLWNPSFSIPTNGRFENGSLCLEEISECWGDSMCPWFEPKIPGLDWIQMNSVPIFCFCYL</sequence>
<comment type="caution">
    <text evidence="2">The sequence shown here is derived from an EMBL/GenBank/DDBJ whole genome shotgun (WGS) entry which is preliminary data.</text>
</comment>
<protein>
    <submittedName>
        <fullName evidence="2">Uncharacterized protein</fullName>
    </submittedName>
</protein>
<accession>A0A8J2PQZ9</accession>
<feature type="chain" id="PRO_5035327385" evidence="1">
    <location>
        <begin position="23"/>
        <end position="313"/>
    </location>
</feature>
<proteinExistence type="predicted"/>
<reference evidence="2" key="1">
    <citation type="submission" date="2021-06" db="EMBL/GenBank/DDBJ databases">
        <authorList>
            <person name="Hodson N. C."/>
            <person name="Mongue J. A."/>
            <person name="Jaron S. K."/>
        </authorList>
    </citation>
    <scope>NUCLEOTIDE SEQUENCE</scope>
</reference>
<feature type="signal peptide" evidence="1">
    <location>
        <begin position="1"/>
        <end position="22"/>
    </location>
</feature>